<feature type="region of interest" description="Disordered" evidence="1">
    <location>
        <begin position="314"/>
        <end position="335"/>
    </location>
</feature>
<dbReference type="Proteomes" id="UP000076722">
    <property type="component" value="Unassembled WGS sequence"/>
</dbReference>
<evidence type="ECO:0000313" key="2">
    <source>
        <dbReference type="EMBL" id="KZS87024.1"/>
    </source>
</evidence>
<evidence type="ECO:0000313" key="3">
    <source>
        <dbReference type="Proteomes" id="UP000076722"/>
    </source>
</evidence>
<reference evidence="2 3" key="1">
    <citation type="journal article" date="2016" name="Mol. Biol. Evol.">
        <title>Comparative Genomics of Early-Diverging Mushroom-Forming Fungi Provides Insights into the Origins of Lignocellulose Decay Capabilities.</title>
        <authorList>
            <person name="Nagy L.G."/>
            <person name="Riley R."/>
            <person name="Tritt A."/>
            <person name="Adam C."/>
            <person name="Daum C."/>
            <person name="Floudas D."/>
            <person name="Sun H."/>
            <person name="Yadav J.S."/>
            <person name="Pangilinan J."/>
            <person name="Larsson K.H."/>
            <person name="Matsuura K."/>
            <person name="Barry K."/>
            <person name="Labutti K."/>
            <person name="Kuo R."/>
            <person name="Ohm R.A."/>
            <person name="Bhattacharya S.S."/>
            <person name="Shirouzu T."/>
            <person name="Yoshinaga Y."/>
            <person name="Martin F.M."/>
            <person name="Grigoriev I.V."/>
            <person name="Hibbett D.S."/>
        </authorList>
    </citation>
    <scope>NUCLEOTIDE SEQUENCE [LARGE SCALE GENOMIC DNA]</scope>
    <source>
        <strain evidence="2 3">HHB9708</strain>
    </source>
</reference>
<evidence type="ECO:0000256" key="1">
    <source>
        <dbReference type="SAM" id="MobiDB-lite"/>
    </source>
</evidence>
<sequence length="382" mass="43535">MPHATTRLTNSQAKAQAEADIKQTLNPSEAPVQPPEAFYWTELMGNLARPLTTEHAVPWIQDLSTRWRQYGIHDLRTFVHFQAEFHANASYCHIYCNLPPTFLTYQFLEALGWYKETFKKNWKRETLSMFHPHLRFTRELIDAARSTYPPVAINTMSPVHGPPHVTIALPSEPDYSARQGIALQKFATELYIRCITRHKNLDRRDLLVAVRDEINNYAEHMTSKWGHGIWAPADPPAPDRGPWTDSESDSQPSESSDESIPLINIAQDMTDDNTNITNAKKPLLSRLNMDFFDQSIFGASTREETLRQALQARTQGINRSNSQQTPTTTDPRLRHPITPSLSSAANRLHLNDQPTAPNPIPVDAEEYIVTYSDSRKRHRTSS</sequence>
<dbReference type="EMBL" id="KV419459">
    <property type="protein sequence ID" value="KZS87024.1"/>
    <property type="molecule type" value="Genomic_DNA"/>
</dbReference>
<feature type="compositionally biased region" description="Polar residues" evidence="1">
    <location>
        <begin position="1"/>
        <end position="14"/>
    </location>
</feature>
<proteinExistence type="predicted"/>
<feature type="compositionally biased region" description="Polar residues" evidence="1">
    <location>
        <begin position="314"/>
        <end position="330"/>
    </location>
</feature>
<feature type="region of interest" description="Disordered" evidence="1">
    <location>
        <begin position="226"/>
        <end position="260"/>
    </location>
</feature>
<keyword evidence="3" id="KW-1185">Reference proteome</keyword>
<accession>A0A164MTN7</accession>
<gene>
    <name evidence="2" type="ORF">SISNIDRAFT_471304</name>
</gene>
<protein>
    <submittedName>
        <fullName evidence="2">Uncharacterized protein</fullName>
    </submittedName>
</protein>
<name>A0A164MTN7_9AGAM</name>
<organism evidence="2 3">
    <name type="scientific">Sistotremastrum niveocremeum HHB9708</name>
    <dbReference type="NCBI Taxonomy" id="1314777"/>
    <lineage>
        <taxon>Eukaryota</taxon>
        <taxon>Fungi</taxon>
        <taxon>Dikarya</taxon>
        <taxon>Basidiomycota</taxon>
        <taxon>Agaricomycotina</taxon>
        <taxon>Agaricomycetes</taxon>
        <taxon>Sistotremastrales</taxon>
        <taxon>Sistotremastraceae</taxon>
        <taxon>Sertulicium</taxon>
        <taxon>Sertulicium niveocremeum</taxon>
    </lineage>
</organism>
<dbReference type="AlphaFoldDB" id="A0A164MTN7"/>
<feature type="region of interest" description="Disordered" evidence="1">
    <location>
        <begin position="1"/>
        <end position="32"/>
    </location>
</feature>